<keyword evidence="2" id="KW-1185">Reference proteome</keyword>
<reference evidence="1 2" key="1">
    <citation type="submission" date="2018-08" db="EMBL/GenBank/DDBJ databases">
        <title>Genomic Encyclopedia of Archaeal and Bacterial Type Strains, Phase II (KMG-II): from individual species to whole genera.</title>
        <authorList>
            <person name="Goeker M."/>
        </authorList>
    </citation>
    <scope>NUCLEOTIDE SEQUENCE [LARGE SCALE GENOMIC DNA]</scope>
    <source>
        <strain evidence="1 2">DSM 45791</strain>
    </source>
</reference>
<sequence>MIARTALRGLTPEADLLVALSRARLSAAEQDRVHDFLAERGRSLDWGRFLELACAHGVLPLVGRNLVTQRLVHSAEGRTLAPYRWIYAYAYEGNRRRNLALRDEYGKVLRGLNAAGVDYAVRKGPVLTEGVYPDPGVRRMGDLDVLLAPESLPRFVSVVGDLGYEQGHLSRNAETVVPFDRRTQLVWKVNLTNSTLPFLKPAQRDDVEVFVLDPCFNLFQPRSGRSVDPAELLARSAPATHFGEPSRMLHRVDQVVDMCVQLHVEATTLMYIELGKDLTLLKFLDLAEVIRQLTQAEVDELAARVRELDCADSVHYALHHAAHVYPDDVDAGLVARFDTGDPALLDLYGVLDDQPRRWDRDFGERLFDTRRWASLTTHSTVPGPRAVV</sequence>
<keyword evidence="1" id="KW-0808">Transferase</keyword>
<accession>A0A3E0GZ64</accession>
<comment type="caution">
    <text evidence="1">The sequence shown here is derived from an EMBL/GenBank/DDBJ whole genome shotgun (WGS) entry which is preliminary data.</text>
</comment>
<dbReference type="InterPro" id="IPR039498">
    <property type="entry name" value="NTP_transf_5"/>
</dbReference>
<dbReference type="AlphaFoldDB" id="A0A3E0GZ64"/>
<protein>
    <submittedName>
        <fullName evidence="1">Putative nucleotidyltransferase-like protein</fullName>
    </submittedName>
</protein>
<organism evidence="1 2">
    <name type="scientific">Kutzneria buriramensis</name>
    <dbReference type="NCBI Taxonomy" id="1045776"/>
    <lineage>
        <taxon>Bacteria</taxon>
        <taxon>Bacillati</taxon>
        <taxon>Actinomycetota</taxon>
        <taxon>Actinomycetes</taxon>
        <taxon>Pseudonocardiales</taxon>
        <taxon>Pseudonocardiaceae</taxon>
        <taxon>Kutzneria</taxon>
    </lineage>
</organism>
<dbReference type="EMBL" id="QUNO01000017">
    <property type="protein sequence ID" value="REH35683.1"/>
    <property type="molecule type" value="Genomic_DNA"/>
</dbReference>
<proteinExistence type="predicted"/>
<evidence type="ECO:0000313" key="1">
    <source>
        <dbReference type="EMBL" id="REH35683.1"/>
    </source>
</evidence>
<dbReference type="GO" id="GO:0016740">
    <property type="term" value="F:transferase activity"/>
    <property type="evidence" value="ECO:0007669"/>
    <property type="project" value="UniProtKB-KW"/>
</dbReference>
<dbReference type="RefSeq" id="WP_170218000.1">
    <property type="nucleotide sequence ID" value="NZ_CP144375.1"/>
</dbReference>
<name>A0A3E0GZ64_9PSEU</name>
<evidence type="ECO:0000313" key="2">
    <source>
        <dbReference type="Proteomes" id="UP000256269"/>
    </source>
</evidence>
<gene>
    <name evidence="1" type="ORF">BCF44_11771</name>
</gene>
<dbReference type="Proteomes" id="UP000256269">
    <property type="component" value="Unassembled WGS sequence"/>
</dbReference>
<dbReference type="Pfam" id="PF14907">
    <property type="entry name" value="NTP_transf_5"/>
    <property type="match status" value="1"/>
</dbReference>